<evidence type="ECO:0000313" key="4">
    <source>
        <dbReference type="Proteomes" id="UP000571554"/>
    </source>
</evidence>
<name>A0A7W9U681_9BURK</name>
<keyword evidence="2" id="KW-1133">Transmembrane helix</keyword>
<evidence type="ECO:0000256" key="1">
    <source>
        <dbReference type="SAM" id="MobiDB-lite"/>
    </source>
</evidence>
<sequence length="154" mass="16856">METRHLPINLRSPLRSAPGEHIMRAKKVIWLPPACGSVAAAVCVAIAVWGASRPPPTLGFVQALNRVDRDTQLPLERFAIEAGNAAVASPQSQPGSHRQSQQATQSSWPLQCVGTSAHKGPGQAQIGFVRLGMPHRDRGTFGYYRKIQDWKNWT</sequence>
<keyword evidence="2" id="KW-0812">Transmembrane</keyword>
<dbReference type="Proteomes" id="UP000571554">
    <property type="component" value="Unassembled WGS sequence"/>
</dbReference>
<dbReference type="AlphaFoldDB" id="A0A7W9U681"/>
<dbReference type="RefSeq" id="WP_183732333.1">
    <property type="nucleotide sequence ID" value="NZ_JACHBW010000030.1"/>
</dbReference>
<proteinExistence type="predicted"/>
<feature type="transmembrane region" description="Helical" evidence="2">
    <location>
        <begin position="28"/>
        <end position="51"/>
    </location>
</feature>
<protein>
    <submittedName>
        <fullName evidence="3">Uncharacterized protein</fullName>
    </submittedName>
</protein>
<evidence type="ECO:0000313" key="3">
    <source>
        <dbReference type="EMBL" id="MBB6106700.1"/>
    </source>
</evidence>
<keyword evidence="4" id="KW-1185">Reference proteome</keyword>
<comment type="caution">
    <text evidence="3">The sequence shown here is derived from an EMBL/GenBank/DDBJ whole genome shotgun (WGS) entry which is preliminary data.</text>
</comment>
<gene>
    <name evidence="3" type="ORF">F4827_006576</name>
</gene>
<evidence type="ECO:0000256" key="2">
    <source>
        <dbReference type="SAM" id="Phobius"/>
    </source>
</evidence>
<feature type="compositionally biased region" description="Polar residues" evidence="1">
    <location>
        <begin position="89"/>
        <end position="107"/>
    </location>
</feature>
<organism evidence="3 4">
    <name type="scientific">Paraburkholderia bannensis</name>
    <dbReference type="NCBI Taxonomy" id="765414"/>
    <lineage>
        <taxon>Bacteria</taxon>
        <taxon>Pseudomonadati</taxon>
        <taxon>Pseudomonadota</taxon>
        <taxon>Betaproteobacteria</taxon>
        <taxon>Burkholderiales</taxon>
        <taxon>Burkholderiaceae</taxon>
        <taxon>Paraburkholderia</taxon>
    </lineage>
</organism>
<reference evidence="3 4" key="1">
    <citation type="submission" date="2020-08" db="EMBL/GenBank/DDBJ databases">
        <title>Above-ground endophytic microbial communities from plants in different locations in the United States.</title>
        <authorList>
            <person name="Frank C."/>
        </authorList>
    </citation>
    <scope>NUCLEOTIDE SEQUENCE [LARGE SCALE GENOMIC DNA]</scope>
    <source>
        <strain evidence="3 4">WP4_2_2</strain>
    </source>
</reference>
<feature type="region of interest" description="Disordered" evidence="1">
    <location>
        <begin position="86"/>
        <end position="107"/>
    </location>
</feature>
<accession>A0A7W9U681</accession>
<dbReference type="EMBL" id="JACHBW010000030">
    <property type="protein sequence ID" value="MBB6106700.1"/>
    <property type="molecule type" value="Genomic_DNA"/>
</dbReference>
<keyword evidence="2" id="KW-0472">Membrane</keyword>